<dbReference type="InterPro" id="IPR003657">
    <property type="entry name" value="WRKY_dom"/>
</dbReference>
<comment type="subcellular location">
    <subcellularLocation>
        <location evidence="1">Nucleus</location>
    </subcellularLocation>
</comment>
<evidence type="ECO:0000313" key="7">
    <source>
        <dbReference type="EMBL" id="PNT02369.1"/>
    </source>
</evidence>
<dbReference type="InterPro" id="IPR036576">
    <property type="entry name" value="WRKY_dom_sf"/>
</dbReference>
<proteinExistence type="predicted"/>
<accession>B9NDT5</accession>
<reference evidence="7 8" key="1">
    <citation type="journal article" date="2006" name="Science">
        <title>The genome of black cottonwood, Populus trichocarpa (Torr. &amp; Gray).</title>
        <authorList>
            <person name="Tuskan G.A."/>
            <person name="Difazio S."/>
            <person name="Jansson S."/>
            <person name="Bohlmann J."/>
            <person name="Grigoriev I."/>
            <person name="Hellsten U."/>
            <person name="Putnam N."/>
            <person name="Ralph S."/>
            <person name="Rombauts S."/>
            <person name="Salamov A."/>
            <person name="Schein J."/>
            <person name="Sterck L."/>
            <person name="Aerts A."/>
            <person name="Bhalerao R.R."/>
            <person name="Bhalerao R.P."/>
            <person name="Blaudez D."/>
            <person name="Boerjan W."/>
            <person name="Brun A."/>
            <person name="Brunner A."/>
            <person name="Busov V."/>
            <person name="Campbell M."/>
            <person name="Carlson J."/>
            <person name="Chalot M."/>
            <person name="Chapman J."/>
            <person name="Chen G.L."/>
            <person name="Cooper D."/>
            <person name="Coutinho P.M."/>
            <person name="Couturier J."/>
            <person name="Covert S."/>
            <person name="Cronk Q."/>
            <person name="Cunningham R."/>
            <person name="Davis J."/>
            <person name="Degroeve S."/>
            <person name="Dejardin A."/>
            <person name="Depamphilis C."/>
            <person name="Detter J."/>
            <person name="Dirks B."/>
            <person name="Dubchak I."/>
            <person name="Duplessis S."/>
            <person name="Ehlting J."/>
            <person name="Ellis B."/>
            <person name="Gendler K."/>
            <person name="Goodstein D."/>
            <person name="Gribskov M."/>
            <person name="Grimwood J."/>
            <person name="Groover A."/>
            <person name="Gunter L."/>
            <person name="Hamberger B."/>
            <person name="Heinze B."/>
            <person name="Helariutta Y."/>
            <person name="Henrissat B."/>
            <person name="Holligan D."/>
            <person name="Holt R."/>
            <person name="Huang W."/>
            <person name="Islam-Faridi N."/>
            <person name="Jones S."/>
            <person name="Jones-Rhoades M."/>
            <person name="Jorgensen R."/>
            <person name="Joshi C."/>
            <person name="Kangasjarvi J."/>
            <person name="Karlsson J."/>
            <person name="Kelleher C."/>
            <person name="Kirkpatrick R."/>
            <person name="Kirst M."/>
            <person name="Kohler A."/>
            <person name="Kalluri U."/>
            <person name="Larimer F."/>
            <person name="Leebens-Mack J."/>
            <person name="Leple J.C."/>
            <person name="Locascio P."/>
            <person name="Lou Y."/>
            <person name="Lucas S."/>
            <person name="Martin F."/>
            <person name="Montanini B."/>
            <person name="Napoli C."/>
            <person name="Nelson D.R."/>
            <person name="Nelson C."/>
            <person name="Nieminen K."/>
            <person name="Nilsson O."/>
            <person name="Pereda V."/>
            <person name="Peter G."/>
            <person name="Philippe R."/>
            <person name="Pilate G."/>
            <person name="Poliakov A."/>
            <person name="Razumovskaya J."/>
            <person name="Richardson P."/>
            <person name="Rinaldi C."/>
            <person name="Ritland K."/>
            <person name="Rouze P."/>
            <person name="Ryaboy D."/>
            <person name="Schmutz J."/>
            <person name="Schrader J."/>
            <person name="Segerman B."/>
            <person name="Shin H."/>
            <person name="Siddiqui A."/>
            <person name="Sterky F."/>
            <person name="Terry A."/>
            <person name="Tsai C.J."/>
            <person name="Uberbacher E."/>
            <person name="Unneberg P."/>
            <person name="Vahala J."/>
            <person name="Wall K."/>
            <person name="Wessler S."/>
            <person name="Yang G."/>
            <person name="Yin T."/>
            <person name="Douglas C."/>
            <person name="Marra M."/>
            <person name="Sandberg G."/>
            <person name="Van de Peer Y."/>
            <person name="Rokhsar D."/>
        </authorList>
    </citation>
    <scope>NUCLEOTIDE SEQUENCE [LARGE SCALE GENOMIC DNA]</scope>
    <source>
        <strain evidence="8">cv. Nisqually</strain>
    </source>
</reference>
<gene>
    <name evidence="7" type="ORF">POPTR_014G009500</name>
</gene>
<evidence type="ECO:0000259" key="6">
    <source>
        <dbReference type="PROSITE" id="PS50811"/>
    </source>
</evidence>
<evidence type="ECO:0000256" key="3">
    <source>
        <dbReference type="ARBA" id="ARBA00023125"/>
    </source>
</evidence>
<keyword evidence="4" id="KW-0804">Transcription</keyword>
<keyword evidence="5" id="KW-0539">Nucleus</keyword>
<dbReference type="SUPFAM" id="SSF118290">
    <property type="entry name" value="WRKY DNA-binding domain"/>
    <property type="match status" value="1"/>
</dbReference>
<dbReference type="EMBL" id="CM009303">
    <property type="protein sequence ID" value="PNT02369.1"/>
    <property type="molecule type" value="Genomic_DNA"/>
</dbReference>
<dbReference type="AlphaFoldDB" id="B9NDT5"/>
<dbReference type="STRING" id="3694.B9NDT5"/>
<dbReference type="Gene3D" id="2.20.25.80">
    <property type="entry name" value="WRKY domain"/>
    <property type="match status" value="1"/>
</dbReference>
<dbReference type="GO" id="GO:0005634">
    <property type="term" value="C:nucleus"/>
    <property type="evidence" value="ECO:0007669"/>
    <property type="project" value="UniProtKB-SubCell"/>
</dbReference>
<keyword evidence="8" id="KW-1185">Reference proteome</keyword>
<evidence type="ECO:0000256" key="5">
    <source>
        <dbReference type="ARBA" id="ARBA00023242"/>
    </source>
</evidence>
<dbReference type="GO" id="GO:0003700">
    <property type="term" value="F:DNA-binding transcription factor activity"/>
    <property type="evidence" value="ECO:0007669"/>
    <property type="project" value="InterPro"/>
</dbReference>
<feature type="domain" description="WRKY" evidence="6">
    <location>
        <begin position="25"/>
        <end position="61"/>
    </location>
</feature>
<evidence type="ECO:0000256" key="1">
    <source>
        <dbReference type="ARBA" id="ARBA00004123"/>
    </source>
</evidence>
<evidence type="ECO:0000256" key="4">
    <source>
        <dbReference type="ARBA" id="ARBA00023163"/>
    </source>
</evidence>
<evidence type="ECO:0000313" key="8">
    <source>
        <dbReference type="Proteomes" id="UP000006729"/>
    </source>
</evidence>
<dbReference type="Pfam" id="PF03106">
    <property type="entry name" value="WRKY"/>
    <property type="match status" value="1"/>
</dbReference>
<keyword evidence="2" id="KW-0805">Transcription regulation</keyword>
<protein>
    <recommendedName>
        <fullName evidence="6">WRKY domain-containing protein</fullName>
    </recommendedName>
</protein>
<keyword evidence="3" id="KW-0238">DNA-binding</keyword>
<dbReference type="SMART" id="SM00774">
    <property type="entry name" value="WRKY"/>
    <property type="match status" value="1"/>
</dbReference>
<name>B9NDT5_POPTR</name>
<dbReference type="HOGENOM" id="CLU_1573295_0_0_1"/>
<dbReference type="InParanoid" id="B9NDT5"/>
<dbReference type="PROSITE" id="PS50811">
    <property type="entry name" value="WRKY"/>
    <property type="match status" value="1"/>
</dbReference>
<sequence length="170" mass="19589">MGELVQVFKPWHPIDINSLVSKETKSSSRRGCPARKHVERSLEDPSMLVVAYKGERNHSKIAFQSPSMYLTTKSNHRTIVFSKLELFATAKIEFSSLVFQYLSTQKKESINQDFCHMPYQIYINKDHNKSTCCTTGWKIQDLWILNLVAGLKILGRAFRPKTLKFADPHI</sequence>
<dbReference type="SMR" id="B9NDT5"/>
<dbReference type="GO" id="GO:0043565">
    <property type="term" value="F:sequence-specific DNA binding"/>
    <property type="evidence" value="ECO:0007669"/>
    <property type="project" value="InterPro"/>
</dbReference>
<organism evidence="7 8">
    <name type="scientific">Populus trichocarpa</name>
    <name type="common">Western balsam poplar</name>
    <name type="synonym">Populus balsamifera subsp. trichocarpa</name>
    <dbReference type="NCBI Taxonomy" id="3694"/>
    <lineage>
        <taxon>Eukaryota</taxon>
        <taxon>Viridiplantae</taxon>
        <taxon>Streptophyta</taxon>
        <taxon>Embryophyta</taxon>
        <taxon>Tracheophyta</taxon>
        <taxon>Spermatophyta</taxon>
        <taxon>Magnoliopsida</taxon>
        <taxon>eudicotyledons</taxon>
        <taxon>Gunneridae</taxon>
        <taxon>Pentapetalae</taxon>
        <taxon>rosids</taxon>
        <taxon>fabids</taxon>
        <taxon>Malpighiales</taxon>
        <taxon>Salicaceae</taxon>
        <taxon>Saliceae</taxon>
        <taxon>Populus</taxon>
    </lineage>
</organism>
<evidence type="ECO:0000256" key="2">
    <source>
        <dbReference type="ARBA" id="ARBA00023015"/>
    </source>
</evidence>
<dbReference type="Proteomes" id="UP000006729">
    <property type="component" value="Chromosome 14"/>
</dbReference>